<dbReference type="InterPro" id="IPR002347">
    <property type="entry name" value="SDR_fam"/>
</dbReference>
<protein>
    <submittedName>
        <fullName evidence="4">Uncharacterized protein</fullName>
    </submittedName>
</protein>
<dbReference type="EMBL" id="SPLM01000076">
    <property type="protein sequence ID" value="TMW61345.1"/>
    <property type="molecule type" value="Genomic_DNA"/>
</dbReference>
<dbReference type="GO" id="GO:0016616">
    <property type="term" value="F:oxidoreductase activity, acting on the CH-OH group of donors, NAD or NADP as acceptor"/>
    <property type="evidence" value="ECO:0007669"/>
    <property type="project" value="TreeGrafter"/>
</dbReference>
<comment type="caution">
    <text evidence="4">The sequence shown here is derived from an EMBL/GenBank/DDBJ whole genome shotgun (WGS) entry which is preliminary data.</text>
</comment>
<dbReference type="OrthoDB" id="6251714at2759"/>
<dbReference type="AlphaFoldDB" id="A0A8K1CDU2"/>
<gene>
    <name evidence="4" type="ORF">Poli38472_012536</name>
</gene>
<feature type="chain" id="PRO_5035456073" evidence="3">
    <location>
        <begin position="24"/>
        <end position="285"/>
    </location>
</feature>
<evidence type="ECO:0000256" key="2">
    <source>
        <dbReference type="ARBA" id="ARBA00023002"/>
    </source>
</evidence>
<sequence length="285" mass="32063">MTKLRHRLVVLTSCSSGLAYALATQLAQSGADLVLWDEDLRAAEHLSQELQRLYGVITYAYQVNVRQRDQIQAIATRMKHEVSQIAVIIHAPDVFHRLAGQAFSDIPPPAVEELVELHTMSCFWILESFLALSVENPATCQGHFVWVSTSTHMTGTTRGLVDYCASKTAVLGLHRALEHELSRMNSIGNDSRVERFRSTVVLAPLDRSKLQDRNQSSATPPRGWFSAEEIARETVKAIKRNKREVALPKGISQLYTWLGALLPPSWYEQLLSWLKYPRATDALRS</sequence>
<proteinExistence type="inferred from homology"/>
<evidence type="ECO:0000313" key="5">
    <source>
        <dbReference type="Proteomes" id="UP000794436"/>
    </source>
</evidence>
<evidence type="ECO:0000256" key="1">
    <source>
        <dbReference type="ARBA" id="ARBA00006484"/>
    </source>
</evidence>
<dbReference type="PRINTS" id="PR00081">
    <property type="entry name" value="GDHRDH"/>
</dbReference>
<keyword evidence="3" id="KW-0732">Signal</keyword>
<comment type="similarity">
    <text evidence="1">Belongs to the short-chain dehydrogenases/reductases (SDR) family.</text>
</comment>
<accession>A0A8K1CDU2</accession>
<keyword evidence="2" id="KW-0560">Oxidoreductase</keyword>
<dbReference type="Pfam" id="PF00106">
    <property type="entry name" value="adh_short"/>
    <property type="match status" value="1"/>
</dbReference>
<keyword evidence="5" id="KW-1185">Reference proteome</keyword>
<evidence type="ECO:0000256" key="3">
    <source>
        <dbReference type="SAM" id="SignalP"/>
    </source>
</evidence>
<dbReference type="Proteomes" id="UP000794436">
    <property type="component" value="Unassembled WGS sequence"/>
</dbReference>
<reference evidence="4" key="1">
    <citation type="submission" date="2019-03" db="EMBL/GenBank/DDBJ databases">
        <title>Long read genome sequence of the mycoparasitic Pythium oligandrum ATCC 38472 isolated from sugarbeet rhizosphere.</title>
        <authorList>
            <person name="Gaulin E."/>
        </authorList>
    </citation>
    <scope>NUCLEOTIDE SEQUENCE</scope>
    <source>
        <strain evidence="4">ATCC 38472_TT</strain>
    </source>
</reference>
<feature type="signal peptide" evidence="3">
    <location>
        <begin position="1"/>
        <end position="23"/>
    </location>
</feature>
<dbReference type="Gene3D" id="3.40.50.720">
    <property type="entry name" value="NAD(P)-binding Rossmann-like Domain"/>
    <property type="match status" value="1"/>
</dbReference>
<evidence type="ECO:0000313" key="4">
    <source>
        <dbReference type="EMBL" id="TMW61345.1"/>
    </source>
</evidence>
<dbReference type="PANTHER" id="PTHR24322">
    <property type="entry name" value="PKSB"/>
    <property type="match status" value="1"/>
</dbReference>
<dbReference type="InterPro" id="IPR036291">
    <property type="entry name" value="NAD(P)-bd_dom_sf"/>
</dbReference>
<dbReference type="PANTHER" id="PTHR24322:SF736">
    <property type="entry name" value="RETINOL DEHYDROGENASE 10"/>
    <property type="match status" value="1"/>
</dbReference>
<dbReference type="SUPFAM" id="SSF51735">
    <property type="entry name" value="NAD(P)-binding Rossmann-fold domains"/>
    <property type="match status" value="1"/>
</dbReference>
<organism evidence="4 5">
    <name type="scientific">Pythium oligandrum</name>
    <name type="common">Mycoparasitic fungus</name>
    <dbReference type="NCBI Taxonomy" id="41045"/>
    <lineage>
        <taxon>Eukaryota</taxon>
        <taxon>Sar</taxon>
        <taxon>Stramenopiles</taxon>
        <taxon>Oomycota</taxon>
        <taxon>Peronosporomycetes</taxon>
        <taxon>Pythiales</taxon>
        <taxon>Pythiaceae</taxon>
        <taxon>Pythium</taxon>
    </lineage>
</organism>
<name>A0A8K1CDU2_PYTOL</name>